<gene>
    <name evidence="2" type="ORF">HHX25_19645</name>
</gene>
<dbReference type="RefSeq" id="WP_169676977.1">
    <property type="nucleotide sequence ID" value="NZ_JABBHF010000015.1"/>
</dbReference>
<feature type="domain" description="GSCFA" evidence="1">
    <location>
        <begin position="23"/>
        <end position="263"/>
    </location>
</feature>
<organism evidence="2 3">
    <name type="scientific">Flavivirga algicola</name>
    <dbReference type="NCBI Taxonomy" id="2729136"/>
    <lineage>
        <taxon>Bacteria</taxon>
        <taxon>Pseudomonadati</taxon>
        <taxon>Bacteroidota</taxon>
        <taxon>Flavobacteriia</taxon>
        <taxon>Flavobacteriales</taxon>
        <taxon>Flavobacteriaceae</taxon>
        <taxon>Flavivirga</taxon>
    </lineage>
</organism>
<keyword evidence="3" id="KW-1185">Reference proteome</keyword>
<name>A0ABX1S1G3_9FLAO</name>
<sequence>MKLQTKIPLEKQSENLIDYRSNILLIGSCFVENMGKKLDYFKFQNTQNPWGVLFHPKAIENLVSHAINKKGYSEDDIFFHNEQWHCFDVHSKLSNVSKQDLLNDLNEGIQLTNQQIKKATHIVITLGTAWVYRSINTKEIVANCHKVPQKQFTKELLSVDEISKSIETIVRLIGSVNTKASIIFTVSPVRHIKDGFIENTQSKAHLISAIHQFINQKSSIVNRQPFYFPAYEIMMDELRDYRFYKEDMIHPNGVAVSYIWNRFYEVWISSKAEKTMKEVDAVQKGLQHKPFNPNSETHQKFLQNIEAKKNRIKAQFSHIVF</sequence>
<accession>A0ABX1S1G3</accession>
<protein>
    <submittedName>
        <fullName evidence="2">GSCFA domain-containing protein</fullName>
    </submittedName>
</protein>
<reference evidence="2 3" key="1">
    <citation type="submission" date="2020-04" db="EMBL/GenBank/DDBJ databases">
        <title>A Flavivirga sp. nov.</title>
        <authorList>
            <person name="Sun X."/>
        </authorList>
    </citation>
    <scope>NUCLEOTIDE SEQUENCE [LARGE SCALE GENOMIC DNA]</scope>
    <source>
        <strain evidence="2 3">Y03</strain>
    </source>
</reference>
<comment type="caution">
    <text evidence="2">The sequence shown here is derived from an EMBL/GenBank/DDBJ whole genome shotgun (WGS) entry which is preliminary data.</text>
</comment>
<proteinExistence type="predicted"/>
<dbReference type="EMBL" id="JABBHF010000015">
    <property type="protein sequence ID" value="NMH89729.1"/>
    <property type="molecule type" value="Genomic_DNA"/>
</dbReference>
<dbReference type="Proteomes" id="UP000746690">
    <property type="component" value="Unassembled WGS sequence"/>
</dbReference>
<evidence type="ECO:0000313" key="3">
    <source>
        <dbReference type="Proteomes" id="UP000746690"/>
    </source>
</evidence>
<dbReference type="InterPro" id="IPR014982">
    <property type="entry name" value="GSCFA"/>
</dbReference>
<evidence type="ECO:0000313" key="2">
    <source>
        <dbReference type="EMBL" id="NMH89729.1"/>
    </source>
</evidence>
<dbReference type="Pfam" id="PF08885">
    <property type="entry name" value="GSCFA"/>
    <property type="match status" value="1"/>
</dbReference>
<dbReference type="SUPFAM" id="SSF52266">
    <property type="entry name" value="SGNH hydrolase"/>
    <property type="match status" value="1"/>
</dbReference>
<evidence type="ECO:0000259" key="1">
    <source>
        <dbReference type="Pfam" id="PF08885"/>
    </source>
</evidence>